<proteinExistence type="predicted"/>
<evidence type="ECO:0000256" key="1">
    <source>
        <dbReference type="SAM" id="MobiDB-lite"/>
    </source>
</evidence>
<accession>A0A8J6E8W9</accession>
<feature type="region of interest" description="Disordered" evidence="1">
    <location>
        <begin position="310"/>
        <end position="365"/>
    </location>
</feature>
<comment type="caution">
    <text evidence="2">The sequence shown here is derived from an EMBL/GenBank/DDBJ whole genome shotgun (WGS) entry which is preliminary data.</text>
</comment>
<feature type="compositionally biased region" description="Pro residues" evidence="1">
    <location>
        <begin position="211"/>
        <end position="220"/>
    </location>
</feature>
<feature type="region of interest" description="Disordered" evidence="1">
    <location>
        <begin position="116"/>
        <end position="234"/>
    </location>
</feature>
<dbReference type="InterPro" id="IPR028042">
    <property type="entry name" value="DUF4639"/>
</dbReference>
<feature type="compositionally biased region" description="Basic and acidic residues" evidence="1">
    <location>
        <begin position="1"/>
        <end position="10"/>
    </location>
</feature>
<feature type="compositionally biased region" description="Polar residues" evidence="1">
    <location>
        <begin position="148"/>
        <end position="166"/>
    </location>
</feature>
<reference evidence="2" key="1">
    <citation type="thesis" date="2020" institute="ProQuest LLC" country="789 East Eisenhower Parkway, Ann Arbor, MI, USA">
        <title>Comparative Genomics and Chromosome Evolution.</title>
        <authorList>
            <person name="Mudd A.B."/>
        </authorList>
    </citation>
    <scope>NUCLEOTIDE SEQUENCE</scope>
    <source>
        <strain evidence="2">HN-11 Male</strain>
        <tissue evidence="2">Kidney and liver</tissue>
    </source>
</reference>
<feature type="compositionally biased region" description="Low complexity" evidence="1">
    <location>
        <begin position="182"/>
        <end position="191"/>
    </location>
</feature>
<evidence type="ECO:0000313" key="3">
    <source>
        <dbReference type="Proteomes" id="UP000770717"/>
    </source>
</evidence>
<dbReference type="PANTHER" id="PTHR34438">
    <property type="entry name" value="SI:DKEY-97L20.6"/>
    <property type="match status" value="1"/>
</dbReference>
<gene>
    <name evidence="2" type="ORF">GDO78_014323</name>
</gene>
<sequence length="471" mass="51211">MSSRSGERARGGTAGQAMPRVSVSKSRGDKSRTVTVAPLPQVAVDIIPGRFTEDDWLSMVIAEDGEEAVGDIIESLIDHLMEECLRVHLQHQGIPYTVSQARDALLQVVQWTFVPRDEGDDEPDTGRNQQEEPHPCPHDSWAQGCVPVTSSVCTPRSSEPQVSSLHPITDIPEGGEERPPAAEEQPSASSQEELHPPGAKAEPSTLNPIIIPTPPTVPPKTRPRYRPHCGPLRSAGLKNITTSLEETEKQIILEQLAQKGGAPEETLELLPTSLYNILKIQLGRPPQKKDVIYDHAGNVLSVPKMELSRLPQHHVRPQTEVLDVSGESGASQGSGRGGGTRRSQGAGKTSAIRRSQFGSSSSDGIATRMEDLHGWAPVPTGRLLHTMPLTDGVILREGDGTERGTVYSLRQRKRATERRRELRPVQASIPLPRLTVEQLLKNNVPQVQSLTSFMSHTVPSSGASTTLCQRA</sequence>
<dbReference type="PANTHER" id="PTHR34438:SF1">
    <property type="entry name" value="CHROMOSOME 2 OPEN READING FRAME 81"/>
    <property type="match status" value="1"/>
</dbReference>
<evidence type="ECO:0000313" key="2">
    <source>
        <dbReference type="EMBL" id="KAG9462338.1"/>
    </source>
</evidence>
<feature type="region of interest" description="Disordered" evidence="1">
    <location>
        <begin position="1"/>
        <end position="32"/>
    </location>
</feature>
<feature type="compositionally biased region" description="Polar residues" evidence="1">
    <location>
        <begin position="352"/>
        <end position="364"/>
    </location>
</feature>
<name>A0A8J6E8W9_ELECQ</name>
<organism evidence="2 3">
    <name type="scientific">Eleutherodactylus coqui</name>
    <name type="common">Puerto Rican coqui</name>
    <dbReference type="NCBI Taxonomy" id="57060"/>
    <lineage>
        <taxon>Eukaryota</taxon>
        <taxon>Metazoa</taxon>
        <taxon>Chordata</taxon>
        <taxon>Craniata</taxon>
        <taxon>Vertebrata</taxon>
        <taxon>Euteleostomi</taxon>
        <taxon>Amphibia</taxon>
        <taxon>Batrachia</taxon>
        <taxon>Anura</taxon>
        <taxon>Neobatrachia</taxon>
        <taxon>Hyloidea</taxon>
        <taxon>Eleutherodactylidae</taxon>
        <taxon>Eleutherodactylinae</taxon>
        <taxon>Eleutherodactylus</taxon>
        <taxon>Eleutherodactylus</taxon>
    </lineage>
</organism>
<dbReference type="OrthoDB" id="193650at2759"/>
<dbReference type="AlphaFoldDB" id="A0A8J6E8W9"/>
<dbReference type="Proteomes" id="UP000770717">
    <property type="component" value="Unassembled WGS sequence"/>
</dbReference>
<protein>
    <submittedName>
        <fullName evidence="2">Uncharacterized protein</fullName>
    </submittedName>
</protein>
<keyword evidence="3" id="KW-1185">Reference proteome</keyword>
<dbReference type="Pfam" id="PF15479">
    <property type="entry name" value="DUF4639"/>
    <property type="match status" value="1"/>
</dbReference>
<dbReference type="EMBL" id="WNTK01011997">
    <property type="protein sequence ID" value="KAG9462338.1"/>
    <property type="molecule type" value="Genomic_DNA"/>
</dbReference>